<gene>
    <name evidence="6" type="ORF">FRACYDRAFT_271996</name>
</gene>
<dbReference type="SUPFAM" id="SSF57850">
    <property type="entry name" value="RING/U-box"/>
    <property type="match status" value="1"/>
</dbReference>
<name>A0A1E7EN74_9STRA</name>
<dbReference type="OrthoDB" id="6105938at2759"/>
<organism evidence="6 7">
    <name type="scientific">Fragilariopsis cylindrus CCMP1102</name>
    <dbReference type="NCBI Taxonomy" id="635003"/>
    <lineage>
        <taxon>Eukaryota</taxon>
        <taxon>Sar</taxon>
        <taxon>Stramenopiles</taxon>
        <taxon>Ochrophyta</taxon>
        <taxon>Bacillariophyta</taxon>
        <taxon>Bacillariophyceae</taxon>
        <taxon>Bacillariophycidae</taxon>
        <taxon>Bacillariales</taxon>
        <taxon>Bacillariaceae</taxon>
        <taxon>Fragilariopsis</taxon>
    </lineage>
</organism>
<keyword evidence="3" id="KW-0862">Zinc</keyword>
<keyword evidence="2 4" id="KW-0863">Zinc-finger</keyword>
<feature type="non-terminal residue" evidence="6">
    <location>
        <position position="154"/>
    </location>
</feature>
<keyword evidence="1" id="KW-0479">Metal-binding</keyword>
<sequence>MTTTKKEDEDDDFDICPICLSENNNNRRKNKIKNDESSSSDNDSSSSSSLIFCRSHTCGHIFCKPCAELLYICGSDTRMGGSSVDNNNNNNDIYYKIPTHGRCPICRTGVRLFEFNVVDNALTSTSTSTYVYPKNENVTTWPIYKSIFKGRNYL</sequence>
<dbReference type="KEGG" id="fcy:FRACYDRAFT_271996"/>
<keyword evidence="7" id="KW-1185">Reference proteome</keyword>
<evidence type="ECO:0000313" key="7">
    <source>
        <dbReference type="Proteomes" id="UP000095751"/>
    </source>
</evidence>
<dbReference type="InterPro" id="IPR013083">
    <property type="entry name" value="Znf_RING/FYVE/PHD"/>
</dbReference>
<dbReference type="Proteomes" id="UP000095751">
    <property type="component" value="Unassembled WGS sequence"/>
</dbReference>
<dbReference type="PROSITE" id="PS50089">
    <property type="entry name" value="ZF_RING_2"/>
    <property type="match status" value="1"/>
</dbReference>
<evidence type="ECO:0000256" key="3">
    <source>
        <dbReference type="ARBA" id="ARBA00022833"/>
    </source>
</evidence>
<evidence type="ECO:0000256" key="4">
    <source>
        <dbReference type="PROSITE-ProRule" id="PRU00175"/>
    </source>
</evidence>
<accession>A0A1E7EN74</accession>
<dbReference type="InterPro" id="IPR001841">
    <property type="entry name" value="Znf_RING"/>
</dbReference>
<dbReference type="InParanoid" id="A0A1E7EN74"/>
<protein>
    <recommendedName>
        <fullName evidence="5">RING-type domain-containing protein</fullName>
    </recommendedName>
</protein>
<evidence type="ECO:0000256" key="1">
    <source>
        <dbReference type="ARBA" id="ARBA00022723"/>
    </source>
</evidence>
<feature type="domain" description="RING-type" evidence="5">
    <location>
        <begin position="16"/>
        <end position="107"/>
    </location>
</feature>
<dbReference type="GO" id="GO:0008270">
    <property type="term" value="F:zinc ion binding"/>
    <property type="evidence" value="ECO:0007669"/>
    <property type="project" value="UniProtKB-KW"/>
</dbReference>
<proteinExistence type="predicted"/>
<evidence type="ECO:0000313" key="6">
    <source>
        <dbReference type="EMBL" id="OEU07402.1"/>
    </source>
</evidence>
<dbReference type="InterPro" id="IPR017907">
    <property type="entry name" value="Znf_RING_CS"/>
</dbReference>
<dbReference type="EMBL" id="KV784386">
    <property type="protein sequence ID" value="OEU07402.1"/>
    <property type="molecule type" value="Genomic_DNA"/>
</dbReference>
<reference evidence="6 7" key="1">
    <citation type="submission" date="2016-09" db="EMBL/GenBank/DDBJ databases">
        <title>Extensive genetic diversity and differential bi-allelic expression allows diatom success in the polar Southern Ocean.</title>
        <authorList>
            <consortium name="DOE Joint Genome Institute"/>
            <person name="Mock T."/>
            <person name="Otillar R.P."/>
            <person name="Strauss J."/>
            <person name="Dupont C."/>
            <person name="Frickenhaus S."/>
            <person name="Maumus F."/>
            <person name="Mcmullan M."/>
            <person name="Sanges R."/>
            <person name="Schmutz J."/>
            <person name="Toseland A."/>
            <person name="Valas R."/>
            <person name="Veluchamy A."/>
            <person name="Ward B.J."/>
            <person name="Allen A."/>
            <person name="Barry K."/>
            <person name="Falciatore A."/>
            <person name="Ferrante M."/>
            <person name="Fortunato A.E."/>
            <person name="Gloeckner G."/>
            <person name="Gruber A."/>
            <person name="Hipkin R."/>
            <person name="Janech M."/>
            <person name="Kroth P."/>
            <person name="Leese F."/>
            <person name="Lindquist E."/>
            <person name="Lyon B.R."/>
            <person name="Martin J."/>
            <person name="Mayer C."/>
            <person name="Parker M."/>
            <person name="Quesneville H."/>
            <person name="Raymond J."/>
            <person name="Uhlig C."/>
            <person name="Valentin K.U."/>
            <person name="Worden A.Z."/>
            <person name="Armbrust E.V."/>
            <person name="Bowler C."/>
            <person name="Green B."/>
            <person name="Moulton V."/>
            <person name="Van Oosterhout C."/>
            <person name="Grigoriev I."/>
        </authorList>
    </citation>
    <scope>NUCLEOTIDE SEQUENCE [LARGE SCALE GENOMIC DNA]</scope>
    <source>
        <strain evidence="6 7">CCMP1102</strain>
    </source>
</reference>
<evidence type="ECO:0000259" key="5">
    <source>
        <dbReference type="PROSITE" id="PS50089"/>
    </source>
</evidence>
<dbReference type="PROSITE" id="PS00518">
    <property type="entry name" value="ZF_RING_1"/>
    <property type="match status" value="1"/>
</dbReference>
<dbReference type="Gene3D" id="3.30.40.10">
    <property type="entry name" value="Zinc/RING finger domain, C3HC4 (zinc finger)"/>
    <property type="match status" value="1"/>
</dbReference>
<dbReference type="AlphaFoldDB" id="A0A1E7EN74"/>
<dbReference type="SMART" id="SM00184">
    <property type="entry name" value="RING"/>
    <property type="match status" value="1"/>
</dbReference>
<evidence type="ECO:0000256" key="2">
    <source>
        <dbReference type="ARBA" id="ARBA00022771"/>
    </source>
</evidence>